<dbReference type="FunFam" id="3.40.50.300:FF:000695">
    <property type="entry name" value="Flagellar biosynthesis regulator FlhF"/>
    <property type="match status" value="1"/>
</dbReference>
<comment type="similarity">
    <text evidence="2">Belongs to the GTP-binding SRP family.</text>
</comment>
<feature type="domain" description="AAA+ ATPase" evidence="15">
    <location>
        <begin position="410"/>
        <end position="576"/>
    </location>
</feature>
<gene>
    <name evidence="17" type="primary">flhF</name>
    <name evidence="17" type="ORF">N5I87_18935</name>
</gene>
<reference evidence="17" key="2">
    <citation type="submission" date="2023-02" db="EMBL/GenBank/DDBJ databases">
        <authorList>
            <person name="Lu C.-H."/>
        </authorList>
    </citation>
    <scope>NUCLEOTIDE SEQUENCE</scope>
    <source>
        <strain evidence="17">22TCCZM01-4</strain>
    </source>
</reference>
<keyword evidence="17" id="KW-0969">Cilium</keyword>
<evidence type="ECO:0000256" key="6">
    <source>
        <dbReference type="ARBA" id="ARBA00022741"/>
    </source>
</evidence>
<evidence type="ECO:0000256" key="12">
    <source>
        <dbReference type="ARBA" id="ARBA00025337"/>
    </source>
</evidence>
<evidence type="ECO:0000256" key="13">
    <source>
        <dbReference type="NCBIfam" id="TIGR03499"/>
    </source>
</evidence>
<keyword evidence="11" id="KW-1006">Bacterial flagellum protein export</keyword>
<dbReference type="Gene3D" id="3.40.50.300">
    <property type="entry name" value="P-loop containing nucleotide triphosphate hydrolases"/>
    <property type="match status" value="1"/>
</dbReference>
<dbReference type="GO" id="GO:0005047">
    <property type="term" value="F:signal recognition particle binding"/>
    <property type="evidence" value="ECO:0007669"/>
    <property type="project" value="TreeGrafter"/>
</dbReference>
<evidence type="ECO:0000259" key="15">
    <source>
        <dbReference type="SMART" id="SM00382"/>
    </source>
</evidence>
<dbReference type="GO" id="GO:0005525">
    <property type="term" value="F:GTP binding"/>
    <property type="evidence" value="ECO:0007669"/>
    <property type="project" value="UniProtKB-UniRule"/>
</dbReference>
<feature type="domain" description="SRP54-type proteins GTP-binding" evidence="16">
    <location>
        <begin position="411"/>
        <end position="603"/>
    </location>
</feature>
<dbReference type="AlphaFoldDB" id="A0AAE3LCG9"/>
<dbReference type="InterPro" id="IPR020006">
    <property type="entry name" value="FlhF"/>
</dbReference>
<feature type="region of interest" description="Disordered" evidence="14">
    <location>
        <begin position="55"/>
        <end position="74"/>
    </location>
</feature>
<evidence type="ECO:0000256" key="8">
    <source>
        <dbReference type="ARBA" id="ARBA00022927"/>
    </source>
</evidence>
<evidence type="ECO:0000256" key="3">
    <source>
        <dbReference type="ARBA" id="ARBA00014919"/>
    </source>
</evidence>
<dbReference type="GO" id="GO:0015031">
    <property type="term" value="P:protein transport"/>
    <property type="evidence" value="ECO:0007669"/>
    <property type="project" value="UniProtKB-KW"/>
</dbReference>
<evidence type="ECO:0000256" key="4">
    <source>
        <dbReference type="ARBA" id="ARBA00022448"/>
    </source>
</evidence>
<comment type="function">
    <text evidence="12">Necessary for flagellar biosynthesis. May be involved in translocation of the flagellum.</text>
</comment>
<evidence type="ECO:0000313" key="18">
    <source>
        <dbReference type="Proteomes" id="UP001164374"/>
    </source>
</evidence>
<evidence type="ECO:0000256" key="1">
    <source>
        <dbReference type="ARBA" id="ARBA00004413"/>
    </source>
</evidence>
<accession>A0AAE3LCG9</accession>
<dbReference type="SMART" id="SM00962">
    <property type="entry name" value="SRP54"/>
    <property type="match status" value="1"/>
</dbReference>
<keyword evidence="17" id="KW-0282">Flagellum</keyword>
<feature type="compositionally biased region" description="Low complexity" evidence="14">
    <location>
        <begin position="122"/>
        <end position="140"/>
    </location>
</feature>
<dbReference type="SMART" id="SM00382">
    <property type="entry name" value="AAA"/>
    <property type="match status" value="1"/>
</dbReference>
<evidence type="ECO:0000259" key="16">
    <source>
        <dbReference type="SMART" id="SM00962"/>
    </source>
</evidence>
<keyword evidence="5" id="KW-1003">Cell membrane</keyword>
<name>A0AAE3LCG9_9RALS</name>
<dbReference type="InterPro" id="IPR003593">
    <property type="entry name" value="AAA+_ATPase"/>
</dbReference>
<sequence>MKMHRFTGLTSRDVLRKVRDQLGDGALILSNRAIPGGIEIIAACDSHVDALVDTQSSAPKTAQRRPMAPAPIPEPAPIAAATAAVVAAQAPAEEAPQAEAPAPNALARLRNRFIASRRTPAQEEAPAAPVAPVSQAAKPAGRTLQTRVDDDVAFGEEDALAASTRMLAGLSLDRANAEVAQSAAQALASTAQFIARRTAVEDDEPEMESTARFAARREQAREQAREQDDRPVSLRSFAERVEAQARNLRAEQQKAEAPVNGRIEAQADARTDAPKSSDIFVRVEDTMAKPEAPRDDVSLQRSAIQADVKESIRAETDVMTRRMVGEIETLKSTLNDAMSSLASLGVKLGDPVRTRLFQTMLNAGFSAQLTRYVLENMPQHDSYEGALDFVQRAIEKNLTTVSDENSLLDQGGVFALMGPTGVGKTTTTAKLAARFVLRHGASRVALLSTDSYRIGGHEQLRIYGKILGVSVHAVKDAQDLSLALNDLREKHVVLIDTIGMSQRDRAVSEQMAMLHAVGPSIKRLLLLNAASNGKTLDEVVGAYRDANLAGCILTKIDEAASVGHAMDVMIRRRLPLHYVSYGQRVPEDIAVPNKKLLIHRSFRAGAEQSSFTLDSDESLLVAQGAARNREPGLAAFDFA</sequence>
<dbReference type="GO" id="GO:0006614">
    <property type="term" value="P:SRP-dependent cotranslational protein targeting to membrane"/>
    <property type="evidence" value="ECO:0007669"/>
    <property type="project" value="UniProtKB-UniRule"/>
</dbReference>
<proteinExistence type="inferred from homology"/>
<feature type="region of interest" description="Disordered" evidence="14">
    <location>
        <begin position="119"/>
        <end position="143"/>
    </location>
</feature>
<comment type="subcellular location">
    <subcellularLocation>
        <location evidence="1">Cell membrane</location>
        <topology evidence="1">Peripheral membrane protein</topology>
        <orientation evidence="1">Cytoplasmic side</orientation>
    </subcellularLocation>
</comment>
<dbReference type="NCBIfam" id="TIGR03499">
    <property type="entry name" value="FlhF"/>
    <property type="match status" value="1"/>
</dbReference>
<dbReference type="EMBL" id="JAOCQJ010000005">
    <property type="protein sequence ID" value="MCT7318094.1"/>
    <property type="molecule type" value="Genomic_DNA"/>
</dbReference>
<evidence type="ECO:0000256" key="2">
    <source>
        <dbReference type="ARBA" id="ARBA00008531"/>
    </source>
</evidence>
<dbReference type="GO" id="GO:0044781">
    <property type="term" value="P:bacterial-type flagellum organization"/>
    <property type="evidence" value="ECO:0007669"/>
    <property type="project" value="UniProtKB-UniRule"/>
</dbReference>
<evidence type="ECO:0000256" key="5">
    <source>
        <dbReference type="ARBA" id="ARBA00022475"/>
    </source>
</evidence>
<dbReference type="InterPro" id="IPR027417">
    <property type="entry name" value="P-loop_NTPase"/>
</dbReference>
<keyword evidence="6" id="KW-0547">Nucleotide-binding</keyword>
<keyword evidence="7" id="KW-1005">Bacterial flagellum biogenesis</keyword>
<dbReference type="InterPro" id="IPR047040">
    <property type="entry name" value="FlhF__GTPase_dom"/>
</dbReference>
<evidence type="ECO:0000256" key="10">
    <source>
        <dbReference type="ARBA" id="ARBA00023136"/>
    </source>
</evidence>
<keyword evidence="4" id="KW-0813">Transport</keyword>
<keyword evidence="10" id="KW-0472">Membrane</keyword>
<keyword evidence="8" id="KW-0653">Protein transport</keyword>
<dbReference type="PANTHER" id="PTHR43134:SF3">
    <property type="entry name" value="FLAGELLAR BIOSYNTHESIS PROTEIN FLHF"/>
    <property type="match status" value="1"/>
</dbReference>
<keyword evidence="9" id="KW-0342">GTP-binding</keyword>
<dbReference type="InterPro" id="IPR000897">
    <property type="entry name" value="SRP54_GTPase_dom"/>
</dbReference>
<keyword evidence="17" id="KW-0966">Cell projection</keyword>
<dbReference type="PANTHER" id="PTHR43134">
    <property type="entry name" value="SIGNAL RECOGNITION PARTICLE RECEPTOR SUBUNIT ALPHA"/>
    <property type="match status" value="1"/>
</dbReference>
<dbReference type="SUPFAM" id="SSF52540">
    <property type="entry name" value="P-loop containing nucleoside triphosphate hydrolases"/>
    <property type="match status" value="1"/>
</dbReference>
<evidence type="ECO:0000256" key="11">
    <source>
        <dbReference type="ARBA" id="ARBA00023225"/>
    </source>
</evidence>
<dbReference type="CDD" id="cd17873">
    <property type="entry name" value="FlhF"/>
    <property type="match status" value="1"/>
</dbReference>
<evidence type="ECO:0000256" key="9">
    <source>
        <dbReference type="ARBA" id="ARBA00023134"/>
    </source>
</evidence>
<protein>
    <recommendedName>
        <fullName evidence="3 13">Flagellar biosynthesis protein FlhF</fullName>
    </recommendedName>
</protein>
<dbReference type="GO" id="GO:0005886">
    <property type="term" value="C:plasma membrane"/>
    <property type="evidence" value="ECO:0007669"/>
    <property type="project" value="UniProtKB-SubCell"/>
</dbReference>
<organism evidence="17 18">
    <name type="scientific">Ralstonia mojiangensis</name>
    <dbReference type="NCBI Taxonomy" id="2953895"/>
    <lineage>
        <taxon>Bacteria</taxon>
        <taxon>Pseudomonadati</taxon>
        <taxon>Pseudomonadota</taxon>
        <taxon>Betaproteobacteria</taxon>
        <taxon>Burkholderiales</taxon>
        <taxon>Burkholderiaceae</taxon>
        <taxon>Ralstonia</taxon>
    </lineage>
</organism>
<evidence type="ECO:0000313" key="17">
    <source>
        <dbReference type="EMBL" id="MCT7318094.1"/>
    </source>
</evidence>
<reference evidence="17" key="1">
    <citation type="journal article" date="2023" name="Front. Microbiol.">
        <title>Ralstonia chuxiongensis sp. nov., Ralstonia mojiangensis sp. nov., and Ralstonia soli sp. nov., isolated from tobacco fields, are three novel species in the family Burkholderiaceae.</title>
        <authorList>
            <person name="Lu C.H."/>
            <person name="Zhang Y.Y."/>
            <person name="Jiang N."/>
            <person name="Chen W."/>
            <person name="Shao X."/>
            <person name="Zhao Z.M."/>
            <person name="Lu W.L."/>
            <person name="Hu X."/>
            <person name="Xi Y.X."/>
            <person name="Zou S.Y."/>
            <person name="Wei Q.J."/>
            <person name="Lin Z.L."/>
            <person name="Gong L."/>
            <person name="Gai X.T."/>
            <person name="Zhang L.Q."/>
            <person name="Li J.Y."/>
            <person name="Jin Y."/>
            <person name="Xia Z.Y."/>
        </authorList>
    </citation>
    <scope>NUCLEOTIDE SEQUENCE</scope>
    <source>
        <strain evidence="17">22TCCZM01-4</strain>
    </source>
</reference>
<comment type="caution">
    <text evidence="17">The sequence shown here is derived from an EMBL/GenBank/DDBJ whole genome shotgun (WGS) entry which is preliminary data.</text>
</comment>
<evidence type="ECO:0000256" key="14">
    <source>
        <dbReference type="SAM" id="MobiDB-lite"/>
    </source>
</evidence>
<dbReference type="Proteomes" id="UP001164374">
    <property type="component" value="Unassembled WGS sequence"/>
</dbReference>
<dbReference type="RefSeq" id="WP_260800441.1">
    <property type="nucleotide sequence ID" value="NZ_JAOCQJ010000005.1"/>
</dbReference>
<dbReference type="GO" id="GO:0003924">
    <property type="term" value="F:GTPase activity"/>
    <property type="evidence" value="ECO:0007669"/>
    <property type="project" value="UniProtKB-UniRule"/>
</dbReference>
<evidence type="ECO:0000256" key="7">
    <source>
        <dbReference type="ARBA" id="ARBA00022795"/>
    </source>
</evidence>
<dbReference type="Pfam" id="PF00448">
    <property type="entry name" value="SRP54"/>
    <property type="match status" value="1"/>
</dbReference>